<dbReference type="Gene3D" id="3.40.50.410">
    <property type="entry name" value="von Willebrand factor, type A domain"/>
    <property type="match status" value="1"/>
</dbReference>
<feature type="domain" description="VWFA" evidence="2">
    <location>
        <begin position="89"/>
        <end position="259"/>
    </location>
</feature>
<feature type="transmembrane region" description="Helical" evidence="1">
    <location>
        <begin position="643"/>
        <end position="662"/>
    </location>
</feature>
<feature type="transmembrane region" description="Helical" evidence="1">
    <location>
        <begin position="61"/>
        <end position="78"/>
    </location>
</feature>
<dbReference type="InterPro" id="IPR002035">
    <property type="entry name" value="VWF_A"/>
</dbReference>
<dbReference type="InterPro" id="IPR036465">
    <property type="entry name" value="vWFA_dom_sf"/>
</dbReference>
<dbReference type="SUPFAM" id="SSF53300">
    <property type="entry name" value="vWA-like"/>
    <property type="match status" value="1"/>
</dbReference>
<keyword evidence="1" id="KW-0472">Membrane</keyword>
<comment type="caution">
    <text evidence="3">The sequence shown here is derived from an EMBL/GenBank/DDBJ whole genome shotgun (WGS) entry which is preliminary data.</text>
</comment>
<keyword evidence="1" id="KW-0812">Transmembrane</keyword>
<organism evidence="3 4">
    <name type="scientific">Algisphaera agarilytica</name>
    <dbReference type="NCBI Taxonomy" id="1385975"/>
    <lineage>
        <taxon>Bacteria</taxon>
        <taxon>Pseudomonadati</taxon>
        <taxon>Planctomycetota</taxon>
        <taxon>Phycisphaerae</taxon>
        <taxon>Phycisphaerales</taxon>
        <taxon>Phycisphaeraceae</taxon>
        <taxon>Algisphaera</taxon>
    </lineage>
</organism>
<evidence type="ECO:0000313" key="4">
    <source>
        <dbReference type="Proteomes" id="UP000541810"/>
    </source>
</evidence>
<dbReference type="InterPro" id="IPR024163">
    <property type="entry name" value="Aerotolerance_reg_N"/>
</dbReference>
<evidence type="ECO:0000256" key="1">
    <source>
        <dbReference type="SAM" id="Phobius"/>
    </source>
</evidence>
<dbReference type="RefSeq" id="WP_184677845.1">
    <property type="nucleotide sequence ID" value="NZ_JACHGY010000001.1"/>
</dbReference>
<accession>A0A7X0H6U9</accession>
<dbReference type="Pfam" id="PF07584">
    <property type="entry name" value="BatA"/>
    <property type="match status" value="1"/>
</dbReference>
<evidence type="ECO:0000259" key="2">
    <source>
        <dbReference type="SMART" id="SM00327"/>
    </source>
</evidence>
<keyword evidence="4" id="KW-1185">Reference proteome</keyword>
<dbReference type="Pfam" id="PF13519">
    <property type="entry name" value="VWA_2"/>
    <property type="match status" value="1"/>
</dbReference>
<gene>
    <name evidence="3" type="ORF">HNQ40_002130</name>
</gene>
<keyword evidence="1" id="KW-1133">Transmembrane helix</keyword>
<evidence type="ECO:0000313" key="3">
    <source>
        <dbReference type="EMBL" id="MBB6430324.1"/>
    </source>
</evidence>
<dbReference type="PANTHER" id="PTHR37464">
    <property type="entry name" value="BLL2463 PROTEIN"/>
    <property type="match status" value="1"/>
</dbReference>
<name>A0A7X0H6U9_9BACT</name>
<protein>
    <recommendedName>
        <fullName evidence="2">VWFA domain-containing protein</fullName>
    </recommendedName>
</protein>
<dbReference type="AlphaFoldDB" id="A0A7X0H6U9"/>
<dbReference type="EMBL" id="JACHGY010000001">
    <property type="protein sequence ID" value="MBB6430324.1"/>
    <property type="molecule type" value="Genomic_DNA"/>
</dbReference>
<dbReference type="Proteomes" id="UP000541810">
    <property type="component" value="Unassembled WGS sequence"/>
</dbReference>
<proteinExistence type="predicted"/>
<reference evidence="3 4" key="1">
    <citation type="submission" date="2020-08" db="EMBL/GenBank/DDBJ databases">
        <title>Genomic Encyclopedia of Type Strains, Phase IV (KMG-IV): sequencing the most valuable type-strain genomes for metagenomic binning, comparative biology and taxonomic classification.</title>
        <authorList>
            <person name="Goeker M."/>
        </authorList>
    </citation>
    <scope>NUCLEOTIDE SEQUENCE [LARGE SCALE GENOMIC DNA]</scope>
    <source>
        <strain evidence="3 4">DSM 103725</strain>
    </source>
</reference>
<feature type="transmembrane region" description="Helical" evidence="1">
    <location>
        <begin position="6"/>
        <end position="26"/>
    </location>
</feature>
<sequence>MSFLNPVTALIAAGITIPLLVSLYFLKLRRKPMVVPSTLLWKRAVQDLQVNAPFQRIRNNLLLWLQLLLLALLLLAMARPTQRATVAPGERVVIVVDQSGSMATEMAGGKTRLDEAKDRALQLIDNLDASSGGAMVVSFAERAQVLQSFTNDRGLLRTAVRSIGVTDQRSRIEPALGLIEPHTAGPGGDAADAEGLTVYVFSDGRVHRDGAEPLALPGATLAFERIGEVIETNVGIVSASARRDYDQPSLVRVFARLTNTGLATRTNVTLMVDGRVVRTRALSLPAADAPTVDDQGNTTPGATGEASVTFEVPLSGSATIELVHDHNDGLLADNAVRLQLLPAQRLGVLLVTEGNRYLREAIRAAGARRLELRTPEEYEAMTPAELRSDGAADGSGVDSGYDVIVFDRYSPTAVPPVSSLAFGGAVPVPGLSVRASAEDAPVMQSVLTWSRDHPLMQYVVLDDVTLRRPGRLTVPLNAKVLAVGLAGPLIAETRDAQQRHVAVSFDVLESRWPHHWSFQIFMVNALETLGLSQTASASSGEAALSFRSGESATVTVPGGETTVGYNGPVRLSATTREGRATLPAFTRVGFYDADGTTVSAPMDRLAVNLLDELESDTRPVERLEVGTGVVQATAESSLIRREVWQWFAWAALGMLVIEWLVYTRRMRV</sequence>
<dbReference type="SMART" id="SM00327">
    <property type="entry name" value="VWA"/>
    <property type="match status" value="1"/>
</dbReference>
<dbReference type="PANTHER" id="PTHR37464:SF1">
    <property type="entry name" value="BLL2463 PROTEIN"/>
    <property type="match status" value="1"/>
</dbReference>